<name>A0A182XS83_ANOQN</name>
<dbReference type="EnsemblMetazoa" id="AQUA014697-RA">
    <property type="protein sequence ID" value="AQUA014697-PA"/>
    <property type="gene ID" value="AQUA014697"/>
</dbReference>
<reference evidence="1" key="1">
    <citation type="submission" date="2020-05" db="UniProtKB">
        <authorList>
            <consortium name="EnsemblMetazoa"/>
        </authorList>
    </citation>
    <scope>IDENTIFICATION</scope>
    <source>
        <strain evidence="1">SANGQUA</strain>
    </source>
</reference>
<proteinExistence type="predicted"/>
<dbReference type="AlphaFoldDB" id="A0A182XS83"/>
<accession>A0A182XS83</accession>
<dbReference type="Proteomes" id="UP000076407">
    <property type="component" value="Unassembled WGS sequence"/>
</dbReference>
<protein>
    <submittedName>
        <fullName evidence="1">Uncharacterized protein</fullName>
    </submittedName>
</protein>
<evidence type="ECO:0000313" key="1">
    <source>
        <dbReference type="EnsemblMetazoa" id="AQUA014697-PA"/>
    </source>
</evidence>
<evidence type="ECO:0000313" key="2">
    <source>
        <dbReference type="Proteomes" id="UP000076407"/>
    </source>
</evidence>
<dbReference type="VEuPathDB" id="VectorBase:AQUA014697"/>
<sequence length="28" mass="3481">MIFNWFCAPRSRKNRERGDRKHNKANFT</sequence>
<organism evidence="1 2">
    <name type="scientific">Anopheles quadriannulatus</name>
    <name type="common">Mosquito</name>
    <dbReference type="NCBI Taxonomy" id="34691"/>
    <lineage>
        <taxon>Eukaryota</taxon>
        <taxon>Metazoa</taxon>
        <taxon>Ecdysozoa</taxon>
        <taxon>Arthropoda</taxon>
        <taxon>Hexapoda</taxon>
        <taxon>Insecta</taxon>
        <taxon>Pterygota</taxon>
        <taxon>Neoptera</taxon>
        <taxon>Endopterygota</taxon>
        <taxon>Diptera</taxon>
        <taxon>Nematocera</taxon>
        <taxon>Culicoidea</taxon>
        <taxon>Culicidae</taxon>
        <taxon>Anophelinae</taxon>
        <taxon>Anopheles</taxon>
    </lineage>
</organism>
<keyword evidence="2" id="KW-1185">Reference proteome</keyword>